<reference evidence="1" key="1">
    <citation type="submission" date="2013-04" db="EMBL/GenBank/DDBJ databases">
        <authorList>
            <person name="Harkins D.M."/>
            <person name="Durkin A.S."/>
            <person name="Selengut J.D."/>
            <person name="Sanka R."/>
            <person name="DePew J."/>
            <person name="Purushe J."/>
            <person name="Ahmed A."/>
            <person name="van der Linden H."/>
            <person name="Goris M.G.A."/>
            <person name="Hartskeerl R.A."/>
            <person name="Vinetz J.M."/>
            <person name="Sutton G.G."/>
            <person name="Nelson W.C."/>
            <person name="Fouts D.E."/>
        </authorList>
    </citation>
    <scope>NUCLEOTIDE SEQUENCE [LARGE SCALE GENOMIC DNA]</scope>
    <source>
        <strain evidence="1">BUT 6</strain>
    </source>
</reference>
<evidence type="ECO:0000313" key="1">
    <source>
        <dbReference type="EMBL" id="EPG72861.1"/>
    </source>
</evidence>
<protein>
    <submittedName>
        <fullName evidence="1">Uncharacterized protein</fullName>
    </submittedName>
</protein>
<gene>
    <name evidence="1" type="ORF">LEP1GSC058_2583</name>
</gene>
<dbReference type="AlphaFoldDB" id="S3UR30"/>
<dbReference type="Proteomes" id="UP000014540">
    <property type="component" value="Unassembled WGS sequence"/>
</dbReference>
<dbReference type="EMBL" id="AKWZ02000010">
    <property type="protein sequence ID" value="EPG72861.1"/>
    <property type="molecule type" value="Genomic_DNA"/>
</dbReference>
<organism evidence="1 2">
    <name type="scientific">Leptospira fainei serovar Hurstbridge str. BUT 6</name>
    <dbReference type="NCBI Taxonomy" id="1193011"/>
    <lineage>
        <taxon>Bacteria</taxon>
        <taxon>Pseudomonadati</taxon>
        <taxon>Spirochaetota</taxon>
        <taxon>Spirochaetia</taxon>
        <taxon>Leptospirales</taxon>
        <taxon>Leptospiraceae</taxon>
        <taxon>Leptospira</taxon>
    </lineage>
</organism>
<keyword evidence="2" id="KW-1185">Reference proteome</keyword>
<proteinExistence type="predicted"/>
<comment type="caution">
    <text evidence="1">The sequence shown here is derived from an EMBL/GenBank/DDBJ whole genome shotgun (WGS) entry which is preliminary data.</text>
</comment>
<evidence type="ECO:0000313" key="2">
    <source>
        <dbReference type="Proteomes" id="UP000014540"/>
    </source>
</evidence>
<sequence>MSSVRLIPQTKVHTKKEGRRGKDLELVEYYLRERTCSEEFLK</sequence>
<accession>S3UR30</accession>
<name>S3UR30_9LEPT</name>